<dbReference type="AlphaFoldDB" id="A0A1I3Z823"/>
<keyword evidence="2" id="KW-1185">Reference proteome</keyword>
<dbReference type="OrthoDB" id="2166423at2"/>
<reference evidence="2" key="1">
    <citation type="submission" date="2016-10" db="EMBL/GenBank/DDBJ databases">
        <authorList>
            <person name="Varghese N."/>
            <person name="Submissions S."/>
        </authorList>
    </citation>
    <scope>NUCLEOTIDE SEQUENCE [LARGE SCALE GENOMIC DNA]</scope>
    <source>
        <strain evidence="2">DSM 16108</strain>
    </source>
</reference>
<dbReference type="InterPro" id="IPR013321">
    <property type="entry name" value="Arc_rbn_hlx_hlx"/>
</dbReference>
<evidence type="ECO:0000313" key="1">
    <source>
        <dbReference type="EMBL" id="SFK40258.1"/>
    </source>
</evidence>
<name>A0A1I3Z823_9LACT</name>
<dbReference type="GO" id="GO:0006355">
    <property type="term" value="P:regulation of DNA-templated transcription"/>
    <property type="evidence" value="ECO:0007669"/>
    <property type="project" value="InterPro"/>
</dbReference>
<sequence length="83" mass="9838">MDEQRNKKMIIELDQSVYEDLVEFCVETNMEETQLMSEMVKYCLKESMNKMDVMRKGYVEMANINLEICSEFDSCDSEAHSYI</sequence>
<dbReference type="Gene3D" id="1.10.1220.10">
    <property type="entry name" value="Met repressor-like"/>
    <property type="match status" value="1"/>
</dbReference>
<organism evidence="1 2">
    <name type="scientific">Marinilactibacillus piezotolerans</name>
    <dbReference type="NCBI Taxonomy" id="258723"/>
    <lineage>
        <taxon>Bacteria</taxon>
        <taxon>Bacillati</taxon>
        <taxon>Bacillota</taxon>
        <taxon>Bacilli</taxon>
        <taxon>Lactobacillales</taxon>
        <taxon>Carnobacteriaceae</taxon>
        <taxon>Marinilactibacillus</taxon>
    </lineage>
</organism>
<gene>
    <name evidence="1" type="ORF">SAMN04488569_103025</name>
</gene>
<protein>
    <submittedName>
        <fullName evidence="1">CopG family transcriptional regulator / antitoxin EndoAI</fullName>
    </submittedName>
</protein>
<dbReference type="RefSeq" id="WP_072694006.1">
    <property type="nucleotide sequence ID" value="NZ_FOSJ01000030.1"/>
</dbReference>
<proteinExistence type="predicted"/>
<dbReference type="EMBL" id="FOSJ01000030">
    <property type="protein sequence ID" value="SFK40258.1"/>
    <property type="molecule type" value="Genomic_DNA"/>
</dbReference>
<dbReference type="Proteomes" id="UP000199589">
    <property type="component" value="Unassembled WGS sequence"/>
</dbReference>
<dbReference type="STRING" id="258723.GCA_900169305_01406"/>
<evidence type="ECO:0000313" key="2">
    <source>
        <dbReference type="Proteomes" id="UP000199589"/>
    </source>
</evidence>
<accession>A0A1I3Z823</accession>